<dbReference type="EMBL" id="WHJF01000001">
    <property type="protein sequence ID" value="NHZ60818.1"/>
    <property type="molecule type" value="Genomic_DNA"/>
</dbReference>
<proteinExistence type="predicted"/>
<accession>A0ABX0MDI3</accession>
<name>A0ABX0MDI3_9BURK</name>
<feature type="compositionally biased region" description="Low complexity" evidence="1">
    <location>
        <begin position="331"/>
        <end position="343"/>
    </location>
</feature>
<gene>
    <name evidence="2" type="ORF">F1735_00585</name>
</gene>
<protein>
    <submittedName>
        <fullName evidence="2">Uncharacterized protein</fullName>
    </submittedName>
</protein>
<comment type="caution">
    <text evidence="2">The sequence shown here is derived from an EMBL/GenBank/DDBJ whole genome shotgun (WGS) entry which is preliminary data.</text>
</comment>
<sequence length="457" mass="49379">MGTADLGEFLEMLDQAGAQHAVAETVAVHAGRRQQVGPLHAGGIEFQAGGGGIELAPLVQRRPGGLQLRLEHVLVHVQASGKAHFDADEGLGFQFEPVAPAHGRAFQFGDHAHRVGRRAHGHRFGPVKILLEKRRELVLVGAHQADDIDKMHFGRAFQALVKAHEMRVVGHARGEEGQALAREILFLDRRHQDHGDAHRAQVRRQAQHAFVGGVLCGLGAEDFLGQRQFDLGDAAAVQFTVFAVIHAARGTEQAVVDFVLDADHQAAQAELIGEGFFKARVILVGIEGPAFPGGRVGRQWTQFFHRRNFGAVPACQFRQGRHQADGKDQGHQQQAQQMARAPAAPAPCRQSGAPRRHARRLDGGGRRVVHGTAVPCGLVGQGDGSAAVVHAPRWTRIDGAGLPSRCRLRLMYRIKRYAVYNISVRGSQSTLAPPPPPRARQALVRLSSAPACAARPG</sequence>
<dbReference type="Proteomes" id="UP000610594">
    <property type="component" value="Unassembled WGS sequence"/>
</dbReference>
<evidence type="ECO:0000313" key="2">
    <source>
        <dbReference type="EMBL" id="NHZ60818.1"/>
    </source>
</evidence>
<reference evidence="2 3" key="1">
    <citation type="submission" date="2019-10" db="EMBL/GenBank/DDBJ databases">
        <title>Taxonomy of Antarctic Massilia spp.: description of Massilia rubra sp. nov., Massilia aquatica sp. nov., Massilia mucilaginosa sp. nov., Massilia frigida sp. nov. isolated from streams, lakes and regoliths.</title>
        <authorList>
            <person name="Holochova P."/>
            <person name="Sedlacek I."/>
            <person name="Kralova S."/>
            <person name="Maslanova I."/>
            <person name="Busse H.-J."/>
            <person name="Stankova E."/>
            <person name="Vrbovska V."/>
            <person name="Kovarovic V."/>
            <person name="Bartak M."/>
            <person name="Svec P."/>
            <person name="Pantucek R."/>
        </authorList>
    </citation>
    <scope>NUCLEOTIDE SEQUENCE [LARGE SCALE GENOMIC DNA]</scope>
    <source>
        <strain evidence="2 3">CCM 8694</strain>
    </source>
</reference>
<feature type="region of interest" description="Disordered" evidence="1">
    <location>
        <begin position="322"/>
        <end position="364"/>
    </location>
</feature>
<keyword evidence="3" id="KW-1185">Reference proteome</keyword>
<organism evidence="2 3">
    <name type="scientific">Massilia genomosp. 1</name>
    <dbReference type="NCBI Taxonomy" id="2609280"/>
    <lineage>
        <taxon>Bacteria</taxon>
        <taxon>Pseudomonadati</taxon>
        <taxon>Pseudomonadota</taxon>
        <taxon>Betaproteobacteria</taxon>
        <taxon>Burkholderiales</taxon>
        <taxon>Oxalobacteraceae</taxon>
        <taxon>Telluria group</taxon>
        <taxon>Massilia</taxon>
    </lineage>
</organism>
<evidence type="ECO:0000313" key="3">
    <source>
        <dbReference type="Proteomes" id="UP000610594"/>
    </source>
</evidence>
<evidence type="ECO:0000256" key="1">
    <source>
        <dbReference type="SAM" id="MobiDB-lite"/>
    </source>
</evidence>